<comment type="caution">
    <text evidence="2">The sequence shown here is derived from an EMBL/GenBank/DDBJ whole genome shotgun (WGS) entry which is preliminary data.</text>
</comment>
<feature type="domain" description="DUF6487" evidence="1">
    <location>
        <begin position="3"/>
        <end position="67"/>
    </location>
</feature>
<name>A0ABS6G8D8_9FIRM</name>
<dbReference type="Pfam" id="PF20097">
    <property type="entry name" value="DUF6487"/>
    <property type="match status" value="1"/>
</dbReference>
<sequence length="68" mass="7743">MECPYCRDEMDKGVIQSAREIFWSINEKKVFFIADVSNGDVSIAPFGWNGSKAEAYLCNNCKKVIIDF</sequence>
<protein>
    <recommendedName>
        <fullName evidence="1">DUF6487 domain-containing protein</fullName>
    </recommendedName>
</protein>
<dbReference type="EMBL" id="JAHLQK010000006">
    <property type="protein sequence ID" value="MBU5677685.1"/>
    <property type="molecule type" value="Genomic_DNA"/>
</dbReference>
<evidence type="ECO:0000313" key="3">
    <source>
        <dbReference type="Proteomes" id="UP000779508"/>
    </source>
</evidence>
<evidence type="ECO:0000313" key="2">
    <source>
        <dbReference type="EMBL" id="MBU5677685.1"/>
    </source>
</evidence>
<accession>A0ABS6G8D8</accession>
<keyword evidence="3" id="KW-1185">Reference proteome</keyword>
<gene>
    <name evidence="2" type="ORF">KQI88_14790</name>
</gene>
<dbReference type="RefSeq" id="WP_216418622.1">
    <property type="nucleotide sequence ID" value="NZ_JAHLQK010000006.1"/>
</dbReference>
<reference evidence="2 3" key="1">
    <citation type="submission" date="2021-06" db="EMBL/GenBank/DDBJ databases">
        <authorList>
            <person name="Sun Q."/>
            <person name="Li D."/>
        </authorList>
    </citation>
    <scope>NUCLEOTIDE SEQUENCE [LARGE SCALE GENOMIC DNA]</scope>
    <source>
        <strain evidence="2 3">MSJ-5</strain>
    </source>
</reference>
<organism evidence="2 3">
    <name type="scientific">Alkaliphilus flagellatus</name>
    <dbReference type="NCBI Taxonomy" id="2841507"/>
    <lineage>
        <taxon>Bacteria</taxon>
        <taxon>Bacillati</taxon>
        <taxon>Bacillota</taxon>
        <taxon>Clostridia</taxon>
        <taxon>Peptostreptococcales</taxon>
        <taxon>Natronincolaceae</taxon>
        <taxon>Alkaliphilus</taxon>
    </lineage>
</organism>
<dbReference type="InterPro" id="IPR045504">
    <property type="entry name" value="DUF6487"/>
</dbReference>
<dbReference type="Proteomes" id="UP000779508">
    <property type="component" value="Unassembled WGS sequence"/>
</dbReference>
<evidence type="ECO:0000259" key="1">
    <source>
        <dbReference type="Pfam" id="PF20097"/>
    </source>
</evidence>
<proteinExistence type="predicted"/>